<keyword evidence="4" id="KW-0274">FAD</keyword>
<keyword evidence="6" id="KW-0560">Oxidoreductase</keyword>
<evidence type="ECO:0000313" key="8">
    <source>
        <dbReference type="Proteomes" id="UP000559256"/>
    </source>
</evidence>
<proteinExistence type="inferred from homology"/>
<dbReference type="GO" id="GO:0050660">
    <property type="term" value="F:flavin adenine dinucleotide binding"/>
    <property type="evidence" value="ECO:0007669"/>
    <property type="project" value="TreeGrafter"/>
</dbReference>
<gene>
    <name evidence="7" type="ORF">D9758_002393</name>
</gene>
<organism evidence="7 8">
    <name type="scientific">Tetrapyrgos nigripes</name>
    <dbReference type="NCBI Taxonomy" id="182062"/>
    <lineage>
        <taxon>Eukaryota</taxon>
        <taxon>Fungi</taxon>
        <taxon>Dikarya</taxon>
        <taxon>Basidiomycota</taxon>
        <taxon>Agaricomycotina</taxon>
        <taxon>Agaricomycetes</taxon>
        <taxon>Agaricomycetidae</taxon>
        <taxon>Agaricales</taxon>
        <taxon>Marasmiineae</taxon>
        <taxon>Marasmiaceae</taxon>
        <taxon>Tetrapyrgos</taxon>
    </lineage>
</organism>
<reference evidence="7 8" key="1">
    <citation type="journal article" date="2020" name="ISME J.">
        <title>Uncovering the hidden diversity of litter-decomposition mechanisms in mushroom-forming fungi.</title>
        <authorList>
            <person name="Floudas D."/>
            <person name="Bentzer J."/>
            <person name="Ahren D."/>
            <person name="Johansson T."/>
            <person name="Persson P."/>
            <person name="Tunlid A."/>
        </authorList>
    </citation>
    <scope>NUCLEOTIDE SEQUENCE [LARGE SCALE GENOMIC DNA]</scope>
    <source>
        <strain evidence="7 8">CBS 291.85</strain>
    </source>
</reference>
<dbReference type="PANTHER" id="PTHR43539:SF68">
    <property type="entry name" value="FLAVIN-BINDING MONOOXYGENASE-LIKE PROTEIN (AFU_ORTHOLOGUE AFUA_4G09220)"/>
    <property type="match status" value="1"/>
</dbReference>
<comment type="caution">
    <text evidence="7">The sequence shown here is derived from an EMBL/GenBank/DDBJ whole genome shotgun (WGS) entry which is preliminary data.</text>
</comment>
<dbReference type="Pfam" id="PF13738">
    <property type="entry name" value="Pyr_redox_3"/>
    <property type="match status" value="1"/>
</dbReference>
<comment type="similarity">
    <text evidence="2">Belongs to the FMO family.</text>
</comment>
<evidence type="ECO:0000256" key="1">
    <source>
        <dbReference type="ARBA" id="ARBA00001974"/>
    </source>
</evidence>
<dbReference type="SUPFAM" id="SSF51905">
    <property type="entry name" value="FAD/NAD(P)-binding domain"/>
    <property type="match status" value="1"/>
</dbReference>
<dbReference type="InterPro" id="IPR050982">
    <property type="entry name" value="Auxin_biosynth/cation_transpt"/>
</dbReference>
<name>A0A8H5GP21_9AGAR</name>
<dbReference type="Proteomes" id="UP000559256">
    <property type="component" value="Unassembled WGS sequence"/>
</dbReference>
<protein>
    <recommendedName>
        <fullName evidence="9">Flavin-containing monooxygenase</fullName>
    </recommendedName>
</protein>
<evidence type="ECO:0000313" key="7">
    <source>
        <dbReference type="EMBL" id="KAF5368487.1"/>
    </source>
</evidence>
<dbReference type="FunFam" id="3.50.50.60:FF:000023">
    <property type="entry name" value="Dimethylaniline monooxygenase [N-oxide-forming]"/>
    <property type="match status" value="1"/>
</dbReference>
<evidence type="ECO:0000256" key="2">
    <source>
        <dbReference type="ARBA" id="ARBA00009183"/>
    </source>
</evidence>
<evidence type="ECO:0008006" key="9">
    <source>
        <dbReference type="Google" id="ProtNLM"/>
    </source>
</evidence>
<dbReference type="InterPro" id="IPR036188">
    <property type="entry name" value="FAD/NAD-bd_sf"/>
</dbReference>
<dbReference type="AlphaFoldDB" id="A0A8H5GP21"/>
<evidence type="ECO:0000256" key="5">
    <source>
        <dbReference type="ARBA" id="ARBA00022857"/>
    </source>
</evidence>
<accession>A0A8H5GP21</accession>
<dbReference type="GO" id="GO:0004497">
    <property type="term" value="F:monooxygenase activity"/>
    <property type="evidence" value="ECO:0007669"/>
    <property type="project" value="TreeGrafter"/>
</dbReference>
<keyword evidence="8" id="KW-1185">Reference proteome</keyword>
<evidence type="ECO:0000256" key="6">
    <source>
        <dbReference type="ARBA" id="ARBA00023002"/>
    </source>
</evidence>
<sequence>MSSADSTAQVQFPTLTRLNAALSPDVDASLIAEEWLSAFSSAIKRQNSAIVTDFFTEDGFWRDVLALTSDFRTIHGAQGLKALFEARLSIVNPDNFVLSKDPQRAPSLQTPIPDLAWIQFCFTFATKVGKCSGIGRLVPTSTGDWKAYTMFSCLDALKDYPEKAGCIRDLSAHRELWSERRDHERNFVEKDPAVLICGAGHTGLEIAARLKALGVQSLVIDKNKRVGDNWRLRYETLKTHDTVWYNQTPYMNFPSTWPMFSPCIKLGNFLESYAELLELNVWTSALLQKADYDDSTKIWQVTVKHGDQERKLSVRHLIFAVGFGGGQPKMPVIPNQSSFKGGVMHSSEFKSAKSYKGKKVLVVGACNSGHDIAQTLYENGADVTMYQRSSTCVITSKAIVKMLEGLYNELFPTDLADRLNASLPNAFLHRLNQIIGPHTAKTIDRPIIDGLAKTNFKTNFGPNDHGLFALFHGRGGGYYFDTGCSQLIIDGHVKVKNGSQIQAFTEQGIKFEDGSQIDADAVVFATGFGDVRNSITPICGSKIREKLHTIWGLNEEGELNSVWRSSGQEGLWFALGNLAMSRFYSSALAMQIKMIEEKIFPPVY</sequence>
<dbReference type="PANTHER" id="PTHR43539">
    <property type="entry name" value="FLAVIN-BINDING MONOOXYGENASE-LIKE PROTEIN (AFU_ORTHOLOGUE AFUA_4G09220)"/>
    <property type="match status" value="1"/>
</dbReference>
<keyword evidence="5" id="KW-0521">NADP</keyword>
<dbReference type="OrthoDB" id="74360at2759"/>
<keyword evidence="3" id="KW-0285">Flavoprotein</keyword>
<dbReference type="EMBL" id="JAACJM010000015">
    <property type="protein sequence ID" value="KAF5368487.1"/>
    <property type="molecule type" value="Genomic_DNA"/>
</dbReference>
<dbReference type="Gene3D" id="3.50.50.60">
    <property type="entry name" value="FAD/NAD(P)-binding domain"/>
    <property type="match status" value="2"/>
</dbReference>
<evidence type="ECO:0000256" key="4">
    <source>
        <dbReference type="ARBA" id="ARBA00022827"/>
    </source>
</evidence>
<evidence type="ECO:0000256" key="3">
    <source>
        <dbReference type="ARBA" id="ARBA00022630"/>
    </source>
</evidence>
<comment type="cofactor">
    <cofactor evidence="1">
        <name>FAD</name>
        <dbReference type="ChEBI" id="CHEBI:57692"/>
    </cofactor>
</comment>